<feature type="compositionally biased region" description="Basic and acidic residues" evidence="1">
    <location>
        <begin position="210"/>
        <end position="240"/>
    </location>
</feature>
<accession>A0A1R3L3I5</accession>
<dbReference type="AlphaFoldDB" id="A0A1R3L3I5"/>
<gene>
    <name evidence="2" type="ORF">COLO4_00719</name>
</gene>
<name>A0A1R3L3I5_9ROSI</name>
<keyword evidence="3" id="KW-1185">Reference proteome</keyword>
<reference evidence="3" key="1">
    <citation type="submission" date="2013-09" db="EMBL/GenBank/DDBJ databases">
        <title>Corchorus olitorius genome sequencing.</title>
        <authorList>
            <person name="Alam M."/>
            <person name="Haque M.S."/>
            <person name="Islam M.S."/>
            <person name="Emdad E.M."/>
            <person name="Islam M.M."/>
            <person name="Ahmed B."/>
            <person name="Halim A."/>
            <person name="Hossen Q.M.M."/>
            <person name="Hossain M.Z."/>
            <person name="Ahmed R."/>
            <person name="Khan M.M."/>
            <person name="Islam R."/>
            <person name="Rashid M.M."/>
            <person name="Khan S.A."/>
            <person name="Rahman M.S."/>
            <person name="Alam M."/>
            <person name="Yahiya A.S."/>
            <person name="Khan M.S."/>
            <person name="Azam M.S."/>
            <person name="Haque T."/>
            <person name="Lashkar M.Z.H."/>
            <person name="Akhand A.I."/>
            <person name="Morshed G."/>
            <person name="Roy S."/>
            <person name="Uddin K.S."/>
            <person name="Rabeya T."/>
            <person name="Hossain A.S."/>
            <person name="Chowdhury A."/>
            <person name="Snigdha A.R."/>
            <person name="Mortoza M.S."/>
            <person name="Matin S.A."/>
            <person name="Hoque S.M.E."/>
            <person name="Islam M.K."/>
            <person name="Roy D.K."/>
            <person name="Haider R."/>
            <person name="Moosa M.M."/>
            <person name="Elias S.M."/>
            <person name="Hasan A.M."/>
            <person name="Jahan S."/>
            <person name="Shafiuddin M."/>
            <person name="Mahmood N."/>
            <person name="Shommy N.S."/>
        </authorList>
    </citation>
    <scope>NUCLEOTIDE SEQUENCE [LARGE SCALE GENOMIC DNA]</scope>
    <source>
        <strain evidence="3">cv. O-4</strain>
    </source>
</reference>
<feature type="region of interest" description="Disordered" evidence="1">
    <location>
        <begin position="83"/>
        <end position="138"/>
    </location>
</feature>
<feature type="compositionally biased region" description="Basic and acidic residues" evidence="1">
    <location>
        <begin position="112"/>
        <end position="122"/>
    </location>
</feature>
<dbReference type="EMBL" id="AWUE01002935">
    <property type="protein sequence ID" value="OMP13891.1"/>
    <property type="molecule type" value="Genomic_DNA"/>
</dbReference>
<evidence type="ECO:0000313" key="3">
    <source>
        <dbReference type="Proteomes" id="UP000187203"/>
    </source>
</evidence>
<proteinExistence type="predicted"/>
<evidence type="ECO:0000256" key="1">
    <source>
        <dbReference type="SAM" id="MobiDB-lite"/>
    </source>
</evidence>
<feature type="region of interest" description="Disordered" evidence="1">
    <location>
        <begin position="150"/>
        <end position="264"/>
    </location>
</feature>
<dbReference type="Proteomes" id="UP000187203">
    <property type="component" value="Unassembled WGS sequence"/>
</dbReference>
<organism evidence="2 3">
    <name type="scientific">Corchorus olitorius</name>
    <dbReference type="NCBI Taxonomy" id="93759"/>
    <lineage>
        <taxon>Eukaryota</taxon>
        <taxon>Viridiplantae</taxon>
        <taxon>Streptophyta</taxon>
        <taxon>Embryophyta</taxon>
        <taxon>Tracheophyta</taxon>
        <taxon>Spermatophyta</taxon>
        <taxon>Magnoliopsida</taxon>
        <taxon>eudicotyledons</taxon>
        <taxon>Gunneridae</taxon>
        <taxon>Pentapetalae</taxon>
        <taxon>rosids</taxon>
        <taxon>malvids</taxon>
        <taxon>Malvales</taxon>
        <taxon>Malvaceae</taxon>
        <taxon>Grewioideae</taxon>
        <taxon>Apeibeae</taxon>
        <taxon>Corchorus</taxon>
    </lineage>
</organism>
<evidence type="ECO:0000313" key="2">
    <source>
        <dbReference type="EMBL" id="OMP13891.1"/>
    </source>
</evidence>
<feature type="non-terminal residue" evidence="2">
    <location>
        <position position="264"/>
    </location>
</feature>
<comment type="caution">
    <text evidence="2">The sequence shown here is derived from an EMBL/GenBank/DDBJ whole genome shotgun (WGS) entry which is preliminary data.</text>
</comment>
<feature type="non-terminal residue" evidence="2">
    <location>
        <position position="1"/>
    </location>
</feature>
<protein>
    <submittedName>
        <fullName evidence="2">Uncharacterized protein</fullName>
    </submittedName>
</protein>
<sequence length="264" mass="28709">AQHGPDQPELRRLQGFICVDVALRDHRVFRLGGRGRPAGRLPARGRHAVTERAGHHEDEVDARQHDKRLRHTHRFGRRKQLHQAISQRGADHCAATEAHDGHAGGHATLVREPLDERRHGRDVAQPQADPANHARPHPQQPQLVHLDAERGNQQSAAPAHGRDDAGLAGANALKPAAPHGSGCAQEHEEQRKHPAKAGDAPVAGGGEQLGDQRDVGAAGERLRDAQRAAKRQPEDRETVGHADAQMDGQRGRRNQPAVEANRGD</sequence>